<dbReference type="Proteomes" id="UP000028524">
    <property type="component" value="Unassembled WGS sequence"/>
</dbReference>
<gene>
    <name evidence="3" type="ORF">S40285_08387</name>
</gene>
<dbReference type="PANTHER" id="PTHR46082">
    <property type="entry name" value="ATP/GTP-BINDING PROTEIN-RELATED"/>
    <property type="match status" value="1"/>
</dbReference>
<feature type="region of interest" description="Disordered" evidence="1">
    <location>
        <begin position="370"/>
        <end position="411"/>
    </location>
</feature>
<evidence type="ECO:0000313" key="3">
    <source>
        <dbReference type="EMBL" id="KFA66975.1"/>
    </source>
</evidence>
<dbReference type="SUPFAM" id="SSF53167">
    <property type="entry name" value="Purine and uridine phosphorylases"/>
    <property type="match status" value="1"/>
</dbReference>
<dbReference type="InterPro" id="IPR000845">
    <property type="entry name" value="Nucleoside_phosphorylase_d"/>
</dbReference>
<dbReference type="InterPro" id="IPR035994">
    <property type="entry name" value="Nucleoside_phosphorylase_sf"/>
</dbReference>
<dbReference type="PANTHER" id="PTHR46082:SF11">
    <property type="entry name" value="AAA+ ATPASE DOMAIN-CONTAINING PROTEIN-RELATED"/>
    <property type="match status" value="1"/>
</dbReference>
<keyword evidence="4" id="KW-1185">Reference proteome</keyword>
<dbReference type="HOGENOM" id="CLU_000288_34_22_1"/>
<feature type="domain" description="Nucleoside phosphorylase" evidence="2">
    <location>
        <begin position="14"/>
        <end position="297"/>
    </location>
</feature>
<accession>A0A084QSP0</accession>
<dbReference type="InParanoid" id="A0A084QSP0"/>
<sequence length="411" mass="43933">MSNSRAFSSDDYTVGWICPLPCELAAAVSMLDERHYPPLAQCNVDDNNYVLGRIGGHNVVMTCLPGGSNGKVAAAVAATRMTLTFGSLRFLLLVGTAGGVPNGKDIRLGDVIISHPDTRCGGVVQYDFGKTVQEGRFVHTTTLNKPPRVLRNAVSALLVQYMCRPAALSMQLSQIVKKAGYSRPASETDVLYESSHDHPSEAKTCLRCDTNKSLQRPARSWDGPVAHLGVVASGDQVMRWATRRDELWGELNMDCFEMEAAGLMDDFPCLVIRGISNYADSHKNDAWRQYAAAVAAAYATELLGIVPGGLAAMIPSTDRGDMDSSKEMAVVQGLPWRANPGGMYDGVAKIQPSLMSGKTFAHAGPEGFRDCDATEPDDGTGNCPITEMGVFGAPPPRLGSPESGSVPHSPV</sequence>
<dbReference type="OMA" id="QVMRNAA"/>
<dbReference type="OrthoDB" id="1577640at2759"/>
<evidence type="ECO:0000256" key="1">
    <source>
        <dbReference type="SAM" id="MobiDB-lite"/>
    </source>
</evidence>
<protein>
    <recommendedName>
        <fullName evidence="2">Nucleoside phosphorylase domain-containing protein</fullName>
    </recommendedName>
</protein>
<dbReference type="Gene3D" id="3.40.50.1580">
    <property type="entry name" value="Nucleoside phosphorylase domain"/>
    <property type="match status" value="1"/>
</dbReference>
<proteinExistence type="predicted"/>
<reference evidence="3 4" key="1">
    <citation type="journal article" date="2014" name="BMC Genomics">
        <title>Comparative genome sequencing reveals chemotype-specific gene clusters in the toxigenic black mold Stachybotrys.</title>
        <authorList>
            <person name="Semeiks J."/>
            <person name="Borek D."/>
            <person name="Otwinowski Z."/>
            <person name="Grishin N.V."/>
        </authorList>
    </citation>
    <scope>NUCLEOTIDE SEQUENCE [LARGE SCALE GENOMIC DNA]</scope>
    <source>
        <strain evidence="3 4">IBT 40285</strain>
    </source>
</reference>
<dbReference type="AlphaFoldDB" id="A0A084QSP0"/>
<dbReference type="InterPro" id="IPR053137">
    <property type="entry name" value="NLR-like"/>
</dbReference>
<dbReference type="STRING" id="1283841.A0A084QSP0"/>
<dbReference type="GO" id="GO:0009116">
    <property type="term" value="P:nucleoside metabolic process"/>
    <property type="evidence" value="ECO:0007669"/>
    <property type="project" value="InterPro"/>
</dbReference>
<dbReference type="GO" id="GO:0003824">
    <property type="term" value="F:catalytic activity"/>
    <property type="evidence" value="ECO:0007669"/>
    <property type="project" value="InterPro"/>
</dbReference>
<dbReference type="Pfam" id="PF01048">
    <property type="entry name" value="PNP_UDP_1"/>
    <property type="match status" value="1"/>
</dbReference>
<evidence type="ECO:0000313" key="4">
    <source>
        <dbReference type="Proteomes" id="UP000028524"/>
    </source>
</evidence>
<evidence type="ECO:0000259" key="2">
    <source>
        <dbReference type="Pfam" id="PF01048"/>
    </source>
</evidence>
<organism evidence="3 4">
    <name type="scientific">Stachybotrys chlorohalonatus (strain IBT 40285)</name>
    <dbReference type="NCBI Taxonomy" id="1283841"/>
    <lineage>
        <taxon>Eukaryota</taxon>
        <taxon>Fungi</taxon>
        <taxon>Dikarya</taxon>
        <taxon>Ascomycota</taxon>
        <taxon>Pezizomycotina</taxon>
        <taxon>Sordariomycetes</taxon>
        <taxon>Hypocreomycetidae</taxon>
        <taxon>Hypocreales</taxon>
        <taxon>Stachybotryaceae</taxon>
        <taxon>Stachybotrys</taxon>
    </lineage>
</organism>
<dbReference type="EMBL" id="KL660297">
    <property type="protein sequence ID" value="KFA66975.1"/>
    <property type="molecule type" value="Genomic_DNA"/>
</dbReference>
<name>A0A084QSP0_STAC4</name>